<organism evidence="1">
    <name type="scientific">marine sediment metagenome</name>
    <dbReference type="NCBI Taxonomy" id="412755"/>
    <lineage>
        <taxon>unclassified sequences</taxon>
        <taxon>metagenomes</taxon>
        <taxon>ecological metagenomes</taxon>
    </lineage>
</organism>
<gene>
    <name evidence="1" type="ORF">LCGC14_2536400</name>
</gene>
<dbReference type="EMBL" id="LAZR01041284">
    <property type="protein sequence ID" value="KKL12372.1"/>
    <property type="molecule type" value="Genomic_DNA"/>
</dbReference>
<proteinExistence type="predicted"/>
<reference evidence="1" key="1">
    <citation type="journal article" date="2015" name="Nature">
        <title>Complex archaea that bridge the gap between prokaryotes and eukaryotes.</title>
        <authorList>
            <person name="Spang A."/>
            <person name="Saw J.H."/>
            <person name="Jorgensen S.L."/>
            <person name="Zaremba-Niedzwiedzka K."/>
            <person name="Martijn J."/>
            <person name="Lind A.E."/>
            <person name="van Eijk R."/>
            <person name="Schleper C."/>
            <person name="Guy L."/>
            <person name="Ettema T.J."/>
        </authorList>
    </citation>
    <scope>NUCLEOTIDE SEQUENCE</scope>
</reference>
<name>A0A0F9BEY8_9ZZZZ</name>
<accession>A0A0F9BEY8</accession>
<evidence type="ECO:0000313" key="1">
    <source>
        <dbReference type="EMBL" id="KKL12372.1"/>
    </source>
</evidence>
<sequence length="114" mass="12205">MSFLTRNLRQSATLWTVSSVDSSGDPTFAAAKAVKVRWEERTSVFATAAGEEAGASAVIFMAEDVDPGDFLFLGTSTSADPTTVTGAREVQAFHKIPQLKGSGFERRAYLGARK</sequence>
<dbReference type="AlphaFoldDB" id="A0A0F9BEY8"/>
<protein>
    <submittedName>
        <fullName evidence="1">Uncharacterized protein</fullName>
    </submittedName>
</protein>
<comment type="caution">
    <text evidence="1">The sequence shown here is derived from an EMBL/GenBank/DDBJ whole genome shotgun (WGS) entry which is preliminary data.</text>
</comment>